<evidence type="ECO:0000313" key="2">
    <source>
        <dbReference type="Proteomes" id="UP000440096"/>
    </source>
</evidence>
<protein>
    <submittedName>
        <fullName evidence="1">Uncharacterized protein</fullName>
    </submittedName>
</protein>
<proteinExistence type="predicted"/>
<evidence type="ECO:0000313" key="1">
    <source>
        <dbReference type="EMBL" id="MTD55577.1"/>
    </source>
</evidence>
<accession>A0A6N7YRB8</accession>
<sequence>MRTTTMKMKHHVHNRYCVNCSRWHSHCDGCNWLWYGACTFGEAMRHIRLHQLDQSYFEAARAQDPSRQGDSAVVRNPGGVPAGVVLGAKAGIMSNPAPRRMNS</sequence>
<reference evidence="1 2" key="1">
    <citation type="submission" date="2019-11" db="EMBL/GenBank/DDBJ databases">
        <title>Draft genome of Amycolatopsis RM579.</title>
        <authorList>
            <person name="Duangmal K."/>
            <person name="Mingma R."/>
        </authorList>
    </citation>
    <scope>NUCLEOTIDE SEQUENCE [LARGE SCALE GENOMIC DNA]</scope>
    <source>
        <strain evidence="1 2">RM579</strain>
    </source>
</reference>
<organism evidence="1 2">
    <name type="scientific">Amycolatopsis pithecellobii</name>
    <dbReference type="NCBI Taxonomy" id="664692"/>
    <lineage>
        <taxon>Bacteria</taxon>
        <taxon>Bacillati</taxon>
        <taxon>Actinomycetota</taxon>
        <taxon>Actinomycetes</taxon>
        <taxon>Pseudonocardiales</taxon>
        <taxon>Pseudonocardiaceae</taxon>
        <taxon>Amycolatopsis</taxon>
    </lineage>
</organism>
<comment type="caution">
    <text evidence="1">The sequence shown here is derived from an EMBL/GenBank/DDBJ whole genome shotgun (WGS) entry which is preliminary data.</text>
</comment>
<gene>
    <name evidence="1" type="ORF">GKO32_16565</name>
</gene>
<name>A0A6N7YRB8_9PSEU</name>
<keyword evidence="2" id="KW-1185">Reference proteome</keyword>
<dbReference type="AlphaFoldDB" id="A0A6N7YRB8"/>
<dbReference type="EMBL" id="WMBA01000023">
    <property type="protein sequence ID" value="MTD55577.1"/>
    <property type="molecule type" value="Genomic_DNA"/>
</dbReference>
<dbReference type="Proteomes" id="UP000440096">
    <property type="component" value="Unassembled WGS sequence"/>
</dbReference>
<dbReference type="RefSeq" id="WP_154757768.1">
    <property type="nucleotide sequence ID" value="NZ_WMBA01000023.1"/>
</dbReference>